<evidence type="ECO:0000313" key="7">
    <source>
        <dbReference type="Proteomes" id="UP000719766"/>
    </source>
</evidence>
<evidence type="ECO:0000256" key="1">
    <source>
        <dbReference type="ARBA" id="ARBA00022574"/>
    </source>
</evidence>
<dbReference type="InterPro" id="IPR010730">
    <property type="entry name" value="HET"/>
</dbReference>
<dbReference type="RefSeq" id="XP_041158378.1">
    <property type="nucleotide sequence ID" value="XM_041308718.1"/>
</dbReference>
<dbReference type="Pfam" id="PF06985">
    <property type="entry name" value="HET"/>
    <property type="match status" value="1"/>
</dbReference>
<dbReference type="PANTHER" id="PTHR10622">
    <property type="entry name" value="HET DOMAIN-CONTAINING PROTEIN"/>
    <property type="match status" value="1"/>
</dbReference>
<evidence type="ECO:0000256" key="3">
    <source>
        <dbReference type="PROSITE-ProRule" id="PRU00221"/>
    </source>
</evidence>
<dbReference type="CDD" id="cd00200">
    <property type="entry name" value="WD40"/>
    <property type="match status" value="1"/>
</dbReference>
<dbReference type="EMBL" id="JABBWE010000042">
    <property type="protein sequence ID" value="KAG1791572.1"/>
    <property type="molecule type" value="Genomic_DNA"/>
</dbReference>
<reference evidence="6" key="1">
    <citation type="journal article" date="2020" name="New Phytol.">
        <title>Comparative genomics reveals dynamic genome evolution in host specialist ectomycorrhizal fungi.</title>
        <authorList>
            <person name="Lofgren L.A."/>
            <person name="Nguyen N.H."/>
            <person name="Vilgalys R."/>
            <person name="Ruytinx J."/>
            <person name="Liao H.L."/>
            <person name="Branco S."/>
            <person name="Kuo A."/>
            <person name="LaButti K."/>
            <person name="Lipzen A."/>
            <person name="Andreopoulos W."/>
            <person name="Pangilinan J."/>
            <person name="Riley R."/>
            <person name="Hundley H."/>
            <person name="Na H."/>
            <person name="Barry K."/>
            <person name="Grigoriev I.V."/>
            <person name="Stajich J.E."/>
            <person name="Kennedy P.G."/>
        </authorList>
    </citation>
    <scope>NUCLEOTIDE SEQUENCE</scope>
    <source>
        <strain evidence="6">S12</strain>
    </source>
</reference>
<feature type="repeat" description="WD" evidence="3">
    <location>
        <begin position="14"/>
        <end position="55"/>
    </location>
</feature>
<dbReference type="SMART" id="SM00320">
    <property type="entry name" value="WD40"/>
    <property type="match status" value="7"/>
</dbReference>
<dbReference type="InterPro" id="IPR036322">
    <property type="entry name" value="WD40_repeat_dom_sf"/>
</dbReference>
<evidence type="ECO:0000256" key="4">
    <source>
        <dbReference type="SAM" id="MobiDB-lite"/>
    </source>
</evidence>
<evidence type="ECO:0000313" key="6">
    <source>
        <dbReference type="EMBL" id="KAG1791572.1"/>
    </source>
</evidence>
<dbReference type="Pfam" id="PF00400">
    <property type="entry name" value="WD40"/>
    <property type="match status" value="6"/>
</dbReference>
<evidence type="ECO:0000259" key="5">
    <source>
        <dbReference type="Pfam" id="PF06985"/>
    </source>
</evidence>
<sequence length="1279" mass="142731">MSELITITTPLQRFKGHEGCITAVAVFPDKRRMVTGSTDTTLRLWDLKTGVALKKMKGHRNPVWSLAVSRDGQLIASGDEKGKVIVWHGETGKLLTKIQAHSDLISSLDFSPDGTVLATGSYYEKMTKRWNTKTWQLQGDPIECDAYIYCVRHSPSGELLAVATNHDIQIYNSGTSKHVTSFKAHKSWNSSLVWTPDGTRLLTGGDREDPTVREWDTTTWKQVGNPWTGHTDHIDSIAIHPAGTLVASASSDHHVRLWQLSDQQTIVVFEHSSSSLAQCITFSVDGNHILSGGDDKIISEWATIATTTVRDACIDRELSTDEELLMQDINTDPNTHTPYILAITTSRIACLNGDLSTAEGLLTQDINTSPNNHTSYAHRSFVMARKYDWERALLDAIKSIRIQPSLTGYISKGIALCGKGRVLDARAAFDVASMYTDQDSEILHFLLLTKAIALFNADQHREANLLLTELATGCPNADTLACDIVQAYLHVQLGIKALDGARYDEATDHFTAAIDSSDLSSESDIHEVYEDLVVVHQDDAYMTLFITKSLVQLFGWDLKSLWRKAHHKRCDALLRAGKLQDAVKSYQHLMTSSDEITKADCLDWSNGESRANFKQQCSALCAANGDDAFAASDYDKAIDLYSMVIDLDSASDVVFANRSQAKLSKMLWEDALLDAQKVTELNPSSHVGYQLSHSALRGAQRYDEAIEAFTIMLSKLDNAPEVQIQDLRQQYVCPSEAEDVIRRAVWIELSNAPLRLLNTSTGILCDRAAQLNSFKTSPEYKELLSTITKRSDLQMEHIKEVVATHFRCVLLSHRWEETEALLHHVQDKVVYELDGLGGTAKLQSFCKIARDAGYFWAWMDTCCIDKSNNAELGESVQSMFVWYRHSALTIVYLSDVPPSSQPGALASSVWNERGWTFQEFVAPKVVRFYQKDWSLYLNDRSLNHKESQAIMKELEGATGIDAQALISFRPGMRDARQKLQWASKRVTTVQEDTAYSLFGIFDVHLPVIYGERKQSALGRLLQDIVSRSGDITSLDWVGQSSEFNSCLPADIISYAAPSYSLPSLSEDEIQTAVSSLRNIVLVNLASKLYNLLENMNAPLFANCRLRLPCIAFPVTEVKRKRGRTAHSTYGVKADGLRDLLITTDETLTQFSRTKPIQQTFFLVRPWDRRLLGLPDFSEQLTFADEGESVGHWSESESGSDDTEESSSNSPGEEELSVDSDVHSRSLRLMVHLGQAFSALLVAQQRVGEYKRVASDQYIIAQVKDPASIDIMNIRTLDIL</sequence>
<gene>
    <name evidence="6" type="ORF">HD556DRAFT_1485906</name>
</gene>
<comment type="caution">
    <text evidence="6">The sequence shown here is derived from an EMBL/GenBank/DDBJ whole genome shotgun (WGS) entry which is preliminary data.</text>
</comment>
<dbReference type="PANTHER" id="PTHR10622:SF10">
    <property type="entry name" value="HET DOMAIN-CONTAINING PROTEIN"/>
    <property type="match status" value="1"/>
</dbReference>
<dbReference type="InterPro" id="IPR019775">
    <property type="entry name" value="WD40_repeat_CS"/>
</dbReference>
<dbReference type="PROSITE" id="PS50082">
    <property type="entry name" value="WD_REPEATS_2"/>
    <property type="match status" value="4"/>
</dbReference>
<feature type="repeat" description="WD" evidence="3">
    <location>
        <begin position="98"/>
        <end position="121"/>
    </location>
</feature>
<dbReference type="OrthoDB" id="2673453at2759"/>
<organism evidence="6 7">
    <name type="scientific">Suillus plorans</name>
    <dbReference type="NCBI Taxonomy" id="116603"/>
    <lineage>
        <taxon>Eukaryota</taxon>
        <taxon>Fungi</taxon>
        <taxon>Dikarya</taxon>
        <taxon>Basidiomycota</taxon>
        <taxon>Agaricomycotina</taxon>
        <taxon>Agaricomycetes</taxon>
        <taxon>Agaricomycetidae</taxon>
        <taxon>Boletales</taxon>
        <taxon>Suillineae</taxon>
        <taxon>Suillaceae</taxon>
        <taxon>Suillus</taxon>
    </lineage>
</organism>
<dbReference type="Gene3D" id="2.130.10.10">
    <property type="entry name" value="YVTN repeat-like/Quinoprotein amine dehydrogenase"/>
    <property type="match status" value="2"/>
</dbReference>
<dbReference type="GeneID" id="64602482"/>
<protein>
    <recommendedName>
        <fullName evidence="5">Heterokaryon incompatibility domain-containing protein</fullName>
    </recommendedName>
</protein>
<feature type="domain" description="Heterokaryon incompatibility" evidence="5">
    <location>
        <begin position="810"/>
        <end position="896"/>
    </location>
</feature>
<keyword evidence="1 3" id="KW-0853">WD repeat</keyword>
<feature type="repeat" description="WD" evidence="3">
    <location>
        <begin position="56"/>
        <end position="97"/>
    </location>
</feature>
<dbReference type="InterPro" id="IPR001680">
    <property type="entry name" value="WD40_rpt"/>
</dbReference>
<keyword evidence="7" id="KW-1185">Reference proteome</keyword>
<dbReference type="SUPFAM" id="SSF50978">
    <property type="entry name" value="WD40 repeat-like"/>
    <property type="match status" value="1"/>
</dbReference>
<dbReference type="InterPro" id="IPR011990">
    <property type="entry name" value="TPR-like_helical_dom_sf"/>
</dbReference>
<dbReference type="Gene3D" id="1.25.40.10">
    <property type="entry name" value="Tetratricopeptide repeat domain"/>
    <property type="match status" value="2"/>
</dbReference>
<evidence type="ECO:0000256" key="2">
    <source>
        <dbReference type="ARBA" id="ARBA00022737"/>
    </source>
</evidence>
<dbReference type="InterPro" id="IPR015943">
    <property type="entry name" value="WD40/YVTN_repeat-like_dom_sf"/>
</dbReference>
<dbReference type="Proteomes" id="UP000719766">
    <property type="component" value="Unassembled WGS sequence"/>
</dbReference>
<dbReference type="SUPFAM" id="SSF48452">
    <property type="entry name" value="TPR-like"/>
    <property type="match status" value="2"/>
</dbReference>
<accession>A0A9P7AL98</accession>
<dbReference type="PROSITE" id="PS50294">
    <property type="entry name" value="WD_REPEATS_REGION"/>
    <property type="match status" value="3"/>
</dbReference>
<feature type="region of interest" description="Disordered" evidence="4">
    <location>
        <begin position="1185"/>
        <end position="1218"/>
    </location>
</feature>
<keyword evidence="2" id="KW-0677">Repeat</keyword>
<name>A0A9P7AL98_9AGAM</name>
<proteinExistence type="predicted"/>
<dbReference type="AlphaFoldDB" id="A0A9P7AL98"/>
<dbReference type="PROSITE" id="PS00678">
    <property type="entry name" value="WD_REPEATS_1"/>
    <property type="match status" value="1"/>
</dbReference>
<feature type="repeat" description="WD" evidence="3">
    <location>
        <begin position="227"/>
        <end position="268"/>
    </location>
</feature>